<gene>
    <name evidence="1" type="ORF">NLG97_g5010</name>
</gene>
<comment type="caution">
    <text evidence="1">The sequence shown here is derived from an EMBL/GenBank/DDBJ whole genome shotgun (WGS) entry which is preliminary data.</text>
</comment>
<proteinExistence type="predicted"/>
<accession>A0ACC1QVC0</accession>
<dbReference type="Proteomes" id="UP001148737">
    <property type="component" value="Unassembled WGS sequence"/>
</dbReference>
<sequence>MSPPNKTLKGHKLLLSDTRELPEGGLSRLRASFPDLRVEGWDADADDPWADTTIALANSFRDDGDPWGYTNLALKQSFGLPPVEQAKKLQLVQLTSAGADGIIGRPIFEDTKIAFCTASGIHGPQIAEWVVSTFLAFQHHRKCTPATVALPRNY</sequence>
<name>A0ACC1QVC0_9HYPO</name>
<dbReference type="EMBL" id="JANAKD010000535">
    <property type="protein sequence ID" value="KAJ3492998.1"/>
    <property type="molecule type" value="Genomic_DNA"/>
</dbReference>
<protein>
    <submittedName>
        <fullName evidence="1">Uncharacterized protein</fullName>
    </submittedName>
</protein>
<keyword evidence="2" id="KW-1185">Reference proteome</keyword>
<evidence type="ECO:0000313" key="2">
    <source>
        <dbReference type="Proteomes" id="UP001148737"/>
    </source>
</evidence>
<organism evidence="1 2">
    <name type="scientific">Lecanicillium saksenae</name>
    <dbReference type="NCBI Taxonomy" id="468837"/>
    <lineage>
        <taxon>Eukaryota</taxon>
        <taxon>Fungi</taxon>
        <taxon>Dikarya</taxon>
        <taxon>Ascomycota</taxon>
        <taxon>Pezizomycotina</taxon>
        <taxon>Sordariomycetes</taxon>
        <taxon>Hypocreomycetidae</taxon>
        <taxon>Hypocreales</taxon>
        <taxon>Cordycipitaceae</taxon>
        <taxon>Lecanicillium</taxon>
    </lineage>
</organism>
<reference evidence="1" key="1">
    <citation type="submission" date="2022-07" db="EMBL/GenBank/DDBJ databases">
        <title>Genome Sequence of Lecanicillium saksenae.</title>
        <authorList>
            <person name="Buettner E."/>
        </authorList>
    </citation>
    <scope>NUCLEOTIDE SEQUENCE</scope>
    <source>
        <strain evidence="1">VT-O1</strain>
    </source>
</reference>
<evidence type="ECO:0000313" key="1">
    <source>
        <dbReference type="EMBL" id="KAJ3492998.1"/>
    </source>
</evidence>